<organism evidence="2 3">
    <name type="scientific">Acidovorax facilis</name>
    <dbReference type="NCBI Taxonomy" id="12917"/>
    <lineage>
        <taxon>Bacteria</taxon>
        <taxon>Pseudomonadati</taxon>
        <taxon>Pseudomonadota</taxon>
        <taxon>Betaproteobacteria</taxon>
        <taxon>Burkholderiales</taxon>
        <taxon>Comamonadaceae</taxon>
        <taxon>Acidovorax</taxon>
    </lineage>
</organism>
<dbReference type="Proteomes" id="UP001595693">
    <property type="component" value="Unassembled WGS sequence"/>
</dbReference>
<sequence length="179" mass="18246">MKALMAVATAMTLVGCASVTNDTTHGVRVDTRQKSGAVVAGADCVATNDYGSTSFKSGGTQALRRSAGDMTIVCTKNGEQPANARLISRPNGGMAGNIVLGGVIGAVVDHNRGTAYTYPTWVELVFGESLVFDRSLQTGDAVVKGLAAGSVTAKANAPAPGRSNTTSHQCMQQLPGAIC</sequence>
<evidence type="ECO:0000256" key="1">
    <source>
        <dbReference type="SAM" id="SignalP"/>
    </source>
</evidence>
<keyword evidence="1" id="KW-0732">Signal</keyword>
<evidence type="ECO:0000313" key="2">
    <source>
        <dbReference type="EMBL" id="MFC3934623.1"/>
    </source>
</evidence>
<keyword evidence="3" id="KW-1185">Reference proteome</keyword>
<proteinExistence type="predicted"/>
<feature type="chain" id="PRO_5045966558" description="Lipoprotein" evidence="1">
    <location>
        <begin position="20"/>
        <end position="179"/>
    </location>
</feature>
<evidence type="ECO:0008006" key="4">
    <source>
        <dbReference type="Google" id="ProtNLM"/>
    </source>
</evidence>
<accession>A0ABV8D7T1</accession>
<protein>
    <recommendedName>
        <fullName evidence="4">Lipoprotein</fullName>
    </recommendedName>
</protein>
<dbReference type="PROSITE" id="PS51257">
    <property type="entry name" value="PROKAR_LIPOPROTEIN"/>
    <property type="match status" value="1"/>
</dbReference>
<gene>
    <name evidence="2" type="ORF">ACFOW3_08290</name>
</gene>
<dbReference type="EMBL" id="JBHSAJ010000022">
    <property type="protein sequence ID" value="MFC3934623.1"/>
    <property type="molecule type" value="Genomic_DNA"/>
</dbReference>
<reference evidence="3" key="1">
    <citation type="journal article" date="2019" name="Int. J. Syst. Evol. Microbiol.">
        <title>The Global Catalogue of Microorganisms (GCM) 10K type strain sequencing project: providing services to taxonomists for standard genome sequencing and annotation.</title>
        <authorList>
            <consortium name="The Broad Institute Genomics Platform"/>
            <consortium name="The Broad Institute Genome Sequencing Center for Infectious Disease"/>
            <person name="Wu L."/>
            <person name="Ma J."/>
        </authorList>
    </citation>
    <scope>NUCLEOTIDE SEQUENCE [LARGE SCALE GENOMIC DNA]</scope>
    <source>
        <strain evidence="3">CCUG 2113</strain>
    </source>
</reference>
<dbReference type="RefSeq" id="WP_199731217.1">
    <property type="nucleotide sequence ID" value="NZ_JAMXAX010000149.1"/>
</dbReference>
<name>A0ABV8D7T1_9BURK</name>
<evidence type="ECO:0000313" key="3">
    <source>
        <dbReference type="Proteomes" id="UP001595693"/>
    </source>
</evidence>
<comment type="caution">
    <text evidence="2">The sequence shown here is derived from an EMBL/GenBank/DDBJ whole genome shotgun (WGS) entry which is preliminary data.</text>
</comment>
<feature type="signal peptide" evidence="1">
    <location>
        <begin position="1"/>
        <end position="19"/>
    </location>
</feature>